<protein>
    <submittedName>
        <fullName evidence="1">Uncharacterized protein</fullName>
    </submittedName>
</protein>
<comment type="caution">
    <text evidence="1">The sequence shown here is derived from an EMBL/GenBank/DDBJ whole genome shotgun (WGS) entry which is preliminary data.</text>
</comment>
<evidence type="ECO:0000313" key="1">
    <source>
        <dbReference type="EMBL" id="KNE93652.1"/>
    </source>
</evidence>
<proteinExistence type="predicted"/>
<reference evidence="2" key="1">
    <citation type="submission" date="2014-03" db="EMBL/GenBank/DDBJ databases">
        <title>The Genome Sequence of Puccinia striiformis f. sp. tritici PST-78.</title>
        <authorList>
            <consortium name="The Broad Institute Genome Sequencing Platform"/>
            <person name="Cuomo C."/>
            <person name="Hulbert S."/>
            <person name="Chen X."/>
            <person name="Walker B."/>
            <person name="Young S.K."/>
            <person name="Zeng Q."/>
            <person name="Gargeya S."/>
            <person name="Fitzgerald M."/>
            <person name="Haas B."/>
            <person name="Abouelleil A."/>
            <person name="Alvarado L."/>
            <person name="Arachchi H.M."/>
            <person name="Berlin A.M."/>
            <person name="Chapman S.B."/>
            <person name="Goldberg J."/>
            <person name="Griggs A."/>
            <person name="Gujja S."/>
            <person name="Hansen M."/>
            <person name="Howarth C."/>
            <person name="Imamovic A."/>
            <person name="Larimer J."/>
            <person name="McCowan C."/>
            <person name="Montmayeur A."/>
            <person name="Murphy C."/>
            <person name="Neiman D."/>
            <person name="Pearson M."/>
            <person name="Priest M."/>
            <person name="Roberts A."/>
            <person name="Saif S."/>
            <person name="Shea T."/>
            <person name="Sisk P."/>
            <person name="Sykes S."/>
            <person name="Wortman J."/>
            <person name="Nusbaum C."/>
            <person name="Birren B."/>
        </authorList>
    </citation>
    <scope>NUCLEOTIDE SEQUENCE [LARGE SCALE GENOMIC DNA]</scope>
    <source>
        <strain evidence="2">race PST-78</strain>
    </source>
</reference>
<dbReference type="AlphaFoldDB" id="A0A0L0V2Z3"/>
<gene>
    <name evidence="1" type="ORF">PSTG_12937</name>
</gene>
<accession>A0A0L0V2Z3</accession>
<sequence>MACKNSGEADPGVLLCDEEEAEDALKAPVGIEIQMTLHVPVGIDLSVVRRLEFQAGWQRTGCTPPWSAVAFHLLEPLPIYQRLLGSLAIVISAPRPVIEKLRPWCSSDRAVVHSSTLTLESDRCDTGSPFSAKLRVPAFRRWYIASLLRGNGNTPLREVLLGPWGV</sequence>
<evidence type="ECO:0000313" key="2">
    <source>
        <dbReference type="Proteomes" id="UP000054564"/>
    </source>
</evidence>
<dbReference type="EMBL" id="AJIL01000132">
    <property type="protein sequence ID" value="KNE93652.1"/>
    <property type="molecule type" value="Genomic_DNA"/>
</dbReference>
<dbReference type="Proteomes" id="UP000054564">
    <property type="component" value="Unassembled WGS sequence"/>
</dbReference>
<organism evidence="1 2">
    <name type="scientific">Puccinia striiformis f. sp. tritici PST-78</name>
    <dbReference type="NCBI Taxonomy" id="1165861"/>
    <lineage>
        <taxon>Eukaryota</taxon>
        <taxon>Fungi</taxon>
        <taxon>Dikarya</taxon>
        <taxon>Basidiomycota</taxon>
        <taxon>Pucciniomycotina</taxon>
        <taxon>Pucciniomycetes</taxon>
        <taxon>Pucciniales</taxon>
        <taxon>Pucciniaceae</taxon>
        <taxon>Puccinia</taxon>
    </lineage>
</organism>
<keyword evidence="2" id="KW-1185">Reference proteome</keyword>
<name>A0A0L0V2Z3_9BASI</name>